<keyword evidence="2 7" id="KW-0813">Transport</keyword>
<dbReference type="GO" id="GO:0005886">
    <property type="term" value="C:plasma membrane"/>
    <property type="evidence" value="ECO:0007669"/>
    <property type="project" value="UniProtKB-SubCell"/>
</dbReference>
<evidence type="ECO:0000256" key="2">
    <source>
        <dbReference type="ARBA" id="ARBA00022448"/>
    </source>
</evidence>
<dbReference type="OrthoDB" id="9805855at2"/>
<dbReference type="Gene3D" id="1.10.3720.10">
    <property type="entry name" value="MetI-like"/>
    <property type="match status" value="1"/>
</dbReference>
<evidence type="ECO:0000313" key="10">
    <source>
        <dbReference type="Proteomes" id="UP000270342"/>
    </source>
</evidence>
<dbReference type="EMBL" id="RBZU01000002">
    <property type="protein sequence ID" value="RKP57662.1"/>
    <property type="molecule type" value="Genomic_DNA"/>
</dbReference>
<dbReference type="InterPro" id="IPR035906">
    <property type="entry name" value="MetI-like_sf"/>
</dbReference>
<evidence type="ECO:0000313" key="9">
    <source>
        <dbReference type="EMBL" id="RKP57662.1"/>
    </source>
</evidence>
<feature type="transmembrane region" description="Helical" evidence="7">
    <location>
        <begin position="295"/>
        <end position="321"/>
    </location>
</feature>
<organism evidence="9 10">
    <name type="scientific">Pararobbsia silviterrae</name>
    <dbReference type="NCBI Taxonomy" id="1792498"/>
    <lineage>
        <taxon>Bacteria</taxon>
        <taxon>Pseudomonadati</taxon>
        <taxon>Pseudomonadota</taxon>
        <taxon>Betaproteobacteria</taxon>
        <taxon>Burkholderiales</taxon>
        <taxon>Burkholderiaceae</taxon>
        <taxon>Pararobbsia</taxon>
    </lineage>
</organism>
<feature type="transmembrane region" description="Helical" evidence="7">
    <location>
        <begin position="191"/>
        <end position="210"/>
    </location>
</feature>
<sequence length="332" mass="35696">MTQSISERDAGAALPRATIRRTGLRSPVVTRLVSAVLVLWSVVTLSFIAVQLAPGDIVSMLIGQQLSTPAIVAAVKQEWGLDAPLYLQYLRYVWRVLHGDFGRSYVLNTDVAPLVLGQLGPTLALTAAAFVVAFVFAVGLATLTAGRRWSSRIASGIELVVTSTPSFWLGILLLFVFSFTLKWFPVAGDRGFASIVLPALSLGLAQGAIVGRVLRKGIERALDEPYALTVRSWGVGEFALRVRHALRHAALPAVTLTGWLFGSLLSGAVITEQVFGRPGIGQVIVDAVVSKDTPVILAIAMLSAAIYVALSTAVDLLYLLLDPRLRDRHVRH</sequence>
<evidence type="ECO:0000256" key="5">
    <source>
        <dbReference type="ARBA" id="ARBA00022989"/>
    </source>
</evidence>
<dbReference type="AlphaFoldDB" id="A0A494Y6F3"/>
<evidence type="ECO:0000256" key="1">
    <source>
        <dbReference type="ARBA" id="ARBA00004651"/>
    </source>
</evidence>
<gene>
    <name evidence="9" type="ORF">D7S86_06895</name>
</gene>
<dbReference type="Pfam" id="PF19300">
    <property type="entry name" value="BPD_transp_1_N"/>
    <property type="match status" value="1"/>
</dbReference>
<keyword evidence="10" id="KW-1185">Reference proteome</keyword>
<dbReference type="Pfam" id="PF00528">
    <property type="entry name" value="BPD_transp_1"/>
    <property type="match status" value="1"/>
</dbReference>
<dbReference type="InterPro" id="IPR000515">
    <property type="entry name" value="MetI-like"/>
</dbReference>
<proteinExistence type="inferred from homology"/>
<evidence type="ECO:0000256" key="6">
    <source>
        <dbReference type="ARBA" id="ARBA00023136"/>
    </source>
</evidence>
<dbReference type="PANTHER" id="PTHR43163">
    <property type="entry name" value="DIPEPTIDE TRANSPORT SYSTEM PERMEASE PROTEIN DPPB-RELATED"/>
    <property type="match status" value="1"/>
</dbReference>
<keyword evidence="4 7" id="KW-0812">Transmembrane</keyword>
<comment type="caution">
    <text evidence="9">The sequence shown here is derived from an EMBL/GenBank/DDBJ whole genome shotgun (WGS) entry which is preliminary data.</text>
</comment>
<feature type="transmembrane region" description="Helical" evidence="7">
    <location>
        <begin position="249"/>
        <end position="270"/>
    </location>
</feature>
<keyword evidence="6 7" id="KW-0472">Membrane</keyword>
<evidence type="ECO:0000256" key="7">
    <source>
        <dbReference type="RuleBase" id="RU363032"/>
    </source>
</evidence>
<dbReference type="GO" id="GO:0071916">
    <property type="term" value="F:dipeptide transmembrane transporter activity"/>
    <property type="evidence" value="ECO:0007669"/>
    <property type="project" value="TreeGrafter"/>
</dbReference>
<evidence type="ECO:0000256" key="3">
    <source>
        <dbReference type="ARBA" id="ARBA00022475"/>
    </source>
</evidence>
<protein>
    <submittedName>
        <fullName evidence="9">ABC transporter permease</fullName>
    </submittedName>
</protein>
<dbReference type="PROSITE" id="PS50928">
    <property type="entry name" value="ABC_TM1"/>
    <property type="match status" value="1"/>
</dbReference>
<keyword evidence="5 7" id="KW-1133">Transmembrane helix</keyword>
<evidence type="ECO:0000256" key="4">
    <source>
        <dbReference type="ARBA" id="ARBA00022692"/>
    </source>
</evidence>
<feature type="transmembrane region" description="Helical" evidence="7">
    <location>
        <begin position="123"/>
        <end position="145"/>
    </location>
</feature>
<reference evidence="9 10" key="1">
    <citation type="submission" date="2018-10" db="EMBL/GenBank/DDBJ databases">
        <title>Robbsia sp. DHC34, isolated from soil.</title>
        <authorList>
            <person name="Gao Z.-H."/>
            <person name="Qiu L.-H."/>
        </authorList>
    </citation>
    <scope>NUCLEOTIDE SEQUENCE [LARGE SCALE GENOMIC DNA]</scope>
    <source>
        <strain evidence="9 10">DHC34</strain>
    </source>
</reference>
<dbReference type="RefSeq" id="WP_121084856.1">
    <property type="nucleotide sequence ID" value="NZ_RBZU01000002.1"/>
</dbReference>
<dbReference type="PANTHER" id="PTHR43163:SF6">
    <property type="entry name" value="DIPEPTIDE TRANSPORT SYSTEM PERMEASE PROTEIN DPPB-RELATED"/>
    <property type="match status" value="1"/>
</dbReference>
<evidence type="ECO:0000259" key="8">
    <source>
        <dbReference type="PROSITE" id="PS50928"/>
    </source>
</evidence>
<accession>A0A494Y6F3</accession>
<comment type="similarity">
    <text evidence="7">Belongs to the binding-protein-dependent transport system permease family.</text>
</comment>
<feature type="transmembrane region" description="Helical" evidence="7">
    <location>
        <begin position="157"/>
        <end position="179"/>
    </location>
</feature>
<dbReference type="CDD" id="cd06261">
    <property type="entry name" value="TM_PBP2"/>
    <property type="match status" value="1"/>
</dbReference>
<feature type="transmembrane region" description="Helical" evidence="7">
    <location>
        <begin position="28"/>
        <end position="50"/>
    </location>
</feature>
<dbReference type="Proteomes" id="UP000270342">
    <property type="component" value="Unassembled WGS sequence"/>
</dbReference>
<dbReference type="SUPFAM" id="SSF161098">
    <property type="entry name" value="MetI-like"/>
    <property type="match status" value="1"/>
</dbReference>
<name>A0A494Y6F3_9BURK</name>
<feature type="domain" description="ABC transmembrane type-1" evidence="8">
    <location>
        <begin position="119"/>
        <end position="318"/>
    </location>
</feature>
<comment type="subcellular location">
    <subcellularLocation>
        <location evidence="1 7">Cell membrane</location>
        <topology evidence="1 7">Multi-pass membrane protein</topology>
    </subcellularLocation>
</comment>
<keyword evidence="3" id="KW-1003">Cell membrane</keyword>
<dbReference type="InterPro" id="IPR045621">
    <property type="entry name" value="BPD_transp_1_N"/>
</dbReference>